<dbReference type="RefSeq" id="WP_085897997.1">
    <property type="nucleotide sequence ID" value="NZ_FWFY01000026.1"/>
</dbReference>
<evidence type="ECO:0000313" key="2">
    <source>
        <dbReference type="EMBL" id="PSK80180.1"/>
    </source>
</evidence>
<proteinExistence type="predicted"/>
<keyword evidence="5" id="KW-1185">Reference proteome</keyword>
<dbReference type="EMBL" id="FWFY01000026">
    <property type="protein sequence ID" value="SLN72852.1"/>
    <property type="molecule type" value="Genomic_DNA"/>
</dbReference>
<feature type="compositionally biased region" description="Basic and acidic residues" evidence="1">
    <location>
        <begin position="125"/>
        <end position="139"/>
    </location>
</feature>
<evidence type="ECO:0000256" key="1">
    <source>
        <dbReference type="SAM" id="MobiDB-lite"/>
    </source>
</evidence>
<dbReference type="EMBL" id="PYGB01000028">
    <property type="protein sequence ID" value="PSK80180.1"/>
    <property type="molecule type" value="Genomic_DNA"/>
</dbReference>
<evidence type="ECO:0000313" key="4">
    <source>
        <dbReference type="Proteomes" id="UP000193495"/>
    </source>
</evidence>
<sequence>MTQETESQPSGLEAEIAELVALLEAEITEIRAGDLAGVTARLERKSELAARIETARPEIEAGLAAGDDAAQELRERLDALANLIARDAAMLERMRATTGAVARDLERLRDRHGLGGLYGANGNRSTKDTLSRAPMDKSV</sequence>
<accession>A0A1X7A7W0</accession>
<dbReference type="Proteomes" id="UP000240624">
    <property type="component" value="Unassembled WGS sequence"/>
</dbReference>
<evidence type="ECO:0000313" key="5">
    <source>
        <dbReference type="Proteomes" id="UP000240624"/>
    </source>
</evidence>
<protein>
    <submittedName>
        <fullName evidence="3">FlgN protein</fullName>
    </submittedName>
</protein>
<reference evidence="3 4" key="1">
    <citation type="submission" date="2017-03" db="EMBL/GenBank/DDBJ databases">
        <authorList>
            <person name="Afonso C.L."/>
            <person name="Miller P.J."/>
            <person name="Scott M.A."/>
            <person name="Spackman E."/>
            <person name="Goraichik I."/>
            <person name="Dimitrov K.M."/>
            <person name="Suarez D.L."/>
            <person name="Swayne D.E."/>
        </authorList>
    </citation>
    <scope>NUCLEOTIDE SEQUENCE [LARGE SCALE GENOMIC DNA]</scope>
    <source>
        <strain evidence="3 4">CECT 8367</strain>
    </source>
</reference>
<gene>
    <name evidence="2" type="ORF">CLV79_1283</name>
    <name evidence="3" type="ORF">LOS8367_03720</name>
</gene>
<feature type="region of interest" description="Disordered" evidence="1">
    <location>
        <begin position="116"/>
        <end position="139"/>
    </location>
</feature>
<dbReference type="OrthoDB" id="7866198at2"/>
<organism evidence="3 4">
    <name type="scientific">Limimaricola soesokkakensis</name>
    <dbReference type="NCBI Taxonomy" id="1343159"/>
    <lineage>
        <taxon>Bacteria</taxon>
        <taxon>Pseudomonadati</taxon>
        <taxon>Pseudomonadota</taxon>
        <taxon>Alphaproteobacteria</taxon>
        <taxon>Rhodobacterales</taxon>
        <taxon>Paracoccaceae</taxon>
        <taxon>Limimaricola</taxon>
    </lineage>
</organism>
<dbReference type="AlphaFoldDB" id="A0A1X7A7W0"/>
<dbReference type="Proteomes" id="UP000193495">
    <property type="component" value="Unassembled WGS sequence"/>
</dbReference>
<name>A0A1X7A7W0_9RHOB</name>
<evidence type="ECO:0000313" key="3">
    <source>
        <dbReference type="EMBL" id="SLN72852.1"/>
    </source>
</evidence>
<reference evidence="2 5" key="2">
    <citation type="submission" date="2018-03" db="EMBL/GenBank/DDBJ databases">
        <title>Genomic Encyclopedia of Archaeal and Bacterial Type Strains, Phase II (KMG-II): from individual species to whole genera.</title>
        <authorList>
            <person name="Goeker M."/>
        </authorList>
    </citation>
    <scope>NUCLEOTIDE SEQUENCE [LARGE SCALE GENOMIC DNA]</scope>
    <source>
        <strain evidence="2 5">DSM 29956</strain>
    </source>
</reference>